<comment type="subcellular location">
    <subcellularLocation>
        <location evidence="4">Nucleus</location>
    </subcellularLocation>
</comment>
<keyword evidence="4" id="KW-0539">Nucleus</keyword>
<dbReference type="GO" id="GO:0005666">
    <property type="term" value="C:RNA polymerase III complex"/>
    <property type="evidence" value="ECO:0007669"/>
    <property type="project" value="TreeGrafter"/>
</dbReference>
<dbReference type="HOGENOM" id="CLU_093932_3_0_1"/>
<evidence type="ECO:0000313" key="10">
    <source>
        <dbReference type="Proteomes" id="UP000009168"/>
    </source>
</evidence>
<evidence type="ECO:0000256" key="1">
    <source>
        <dbReference type="ARBA" id="ARBA00022723"/>
    </source>
</evidence>
<feature type="binding site" evidence="5">
    <location>
        <position position="24"/>
    </location>
    <ligand>
        <name>Zn(2+)</name>
        <dbReference type="ChEBI" id="CHEBI:29105"/>
        <label>1</label>
    </ligand>
</feature>
<dbReference type="PANTHER" id="PTHR11239:SF12">
    <property type="entry name" value="DNA-DIRECTED RNA POLYMERASE III SUBUNIT RPC10"/>
    <property type="match status" value="1"/>
</dbReference>
<keyword evidence="3 5" id="KW-0862">Zinc</keyword>
<evidence type="ECO:0000256" key="5">
    <source>
        <dbReference type="PIRSR" id="PIRSR005586-1"/>
    </source>
</evidence>
<dbReference type="Pfam" id="PF02150">
    <property type="entry name" value="Zn_ribbon_RPB9"/>
    <property type="match status" value="1"/>
</dbReference>
<evidence type="ECO:0000259" key="8">
    <source>
        <dbReference type="PROSITE" id="PS51133"/>
    </source>
</evidence>
<dbReference type="AlphaFoldDB" id="I7LWX6"/>
<dbReference type="Pfam" id="PF01096">
    <property type="entry name" value="Zn_ribbon_TFIIS"/>
    <property type="match status" value="1"/>
</dbReference>
<feature type="zinc finger region" description="C4-type" evidence="6">
    <location>
        <begin position="4"/>
        <end position="27"/>
    </location>
</feature>
<dbReference type="KEGG" id="tet:TTHERM_00444250"/>
<dbReference type="PANTHER" id="PTHR11239">
    <property type="entry name" value="DNA-DIRECTED RNA POLYMERASE"/>
    <property type="match status" value="1"/>
</dbReference>
<feature type="binding site" evidence="5">
    <location>
        <position position="7"/>
    </location>
    <ligand>
        <name>Zn(2+)</name>
        <dbReference type="ChEBI" id="CHEBI:29105"/>
        <label>1</label>
    </ligand>
</feature>
<dbReference type="SMART" id="SM00661">
    <property type="entry name" value="RPOL9"/>
    <property type="match status" value="1"/>
</dbReference>
<keyword evidence="10" id="KW-1185">Reference proteome</keyword>
<dbReference type="GO" id="GO:0003676">
    <property type="term" value="F:nucleic acid binding"/>
    <property type="evidence" value="ECO:0007669"/>
    <property type="project" value="InterPro"/>
</dbReference>
<feature type="binding site" evidence="5">
    <location>
        <position position="4"/>
    </location>
    <ligand>
        <name>Zn(2+)</name>
        <dbReference type="ChEBI" id="CHEBI:29105"/>
        <label>1</label>
    </ligand>
</feature>
<organism evidence="9 10">
    <name type="scientific">Tetrahymena thermophila (strain SB210)</name>
    <dbReference type="NCBI Taxonomy" id="312017"/>
    <lineage>
        <taxon>Eukaryota</taxon>
        <taxon>Sar</taxon>
        <taxon>Alveolata</taxon>
        <taxon>Ciliophora</taxon>
        <taxon>Intramacronucleata</taxon>
        <taxon>Oligohymenophorea</taxon>
        <taxon>Hymenostomatida</taxon>
        <taxon>Tetrahymenina</taxon>
        <taxon>Tetrahymenidae</taxon>
        <taxon>Tetrahymena</taxon>
    </lineage>
</organism>
<dbReference type="InterPro" id="IPR012164">
    <property type="entry name" value="Rpa12/Rpb9/Rpc10/TFS"/>
</dbReference>
<sequence>MNFCPLCANALIIQNVGGNNRFSCRTCTYFYPLLKKIETVTYSRMVKDDTIHDISLQKESLQTDKDMICPACEKRGAYIRLEQDRSLDEGQTQHYICKNCSHTWKDMG</sequence>
<dbReference type="GO" id="GO:0003899">
    <property type="term" value="F:DNA-directed RNA polymerase activity"/>
    <property type="evidence" value="ECO:0007669"/>
    <property type="project" value="InterPro"/>
</dbReference>
<feature type="binding site" evidence="5">
    <location>
        <position position="27"/>
    </location>
    <ligand>
        <name>Zn(2+)</name>
        <dbReference type="ChEBI" id="CHEBI:29105"/>
        <label>1</label>
    </ligand>
</feature>
<dbReference type="EMBL" id="GG662504">
    <property type="protein sequence ID" value="EAS03042.1"/>
    <property type="molecule type" value="Genomic_DNA"/>
</dbReference>
<keyword evidence="2 6" id="KW-0863">Zinc-finger</keyword>
<comment type="similarity">
    <text evidence="4 7">Belongs to the archaeal rpoM/eukaryotic RPA12/RPB9/RPC11 RNA polymerase family.</text>
</comment>
<evidence type="ECO:0000256" key="4">
    <source>
        <dbReference type="PIRNR" id="PIRNR005586"/>
    </source>
</evidence>
<dbReference type="Gene3D" id="2.20.25.10">
    <property type="match status" value="1"/>
</dbReference>
<evidence type="ECO:0000256" key="3">
    <source>
        <dbReference type="ARBA" id="ARBA00022833"/>
    </source>
</evidence>
<name>I7LWX6_TETTS</name>
<dbReference type="InterPro" id="IPR001529">
    <property type="entry name" value="Zn_ribbon_RPB9"/>
</dbReference>
<reference evidence="10" key="1">
    <citation type="journal article" date="2006" name="PLoS Biol.">
        <title>Macronuclear genome sequence of the ciliate Tetrahymena thermophila, a model eukaryote.</title>
        <authorList>
            <person name="Eisen J.A."/>
            <person name="Coyne R.S."/>
            <person name="Wu M."/>
            <person name="Wu D."/>
            <person name="Thiagarajan M."/>
            <person name="Wortman J.R."/>
            <person name="Badger J.H."/>
            <person name="Ren Q."/>
            <person name="Amedeo P."/>
            <person name="Jones K.M."/>
            <person name="Tallon L.J."/>
            <person name="Delcher A.L."/>
            <person name="Salzberg S.L."/>
            <person name="Silva J.C."/>
            <person name="Haas B.J."/>
            <person name="Majoros W.H."/>
            <person name="Farzad M."/>
            <person name="Carlton J.M."/>
            <person name="Smith R.K. Jr."/>
            <person name="Garg J."/>
            <person name="Pearlman R.E."/>
            <person name="Karrer K.M."/>
            <person name="Sun L."/>
            <person name="Manning G."/>
            <person name="Elde N.C."/>
            <person name="Turkewitz A.P."/>
            <person name="Asai D.J."/>
            <person name="Wilkes D.E."/>
            <person name="Wang Y."/>
            <person name="Cai H."/>
            <person name="Collins K."/>
            <person name="Stewart B.A."/>
            <person name="Lee S.R."/>
            <person name="Wilamowska K."/>
            <person name="Weinberg Z."/>
            <person name="Ruzzo W.L."/>
            <person name="Wloga D."/>
            <person name="Gaertig J."/>
            <person name="Frankel J."/>
            <person name="Tsao C.-C."/>
            <person name="Gorovsky M.A."/>
            <person name="Keeling P.J."/>
            <person name="Waller R.F."/>
            <person name="Patron N.J."/>
            <person name="Cherry J.M."/>
            <person name="Stover N.A."/>
            <person name="Krieger C.J."/>
            <person name="del Toro C."/>
            <person name="Ryder H.F."/>
            <person name="Williamson S.C."/>
            <person name="Barbeau R.A."/>
            <person name="Hamilton E.P."/>
            <person name="Orias E."/>
        </authorList>
    </citation>
    <scope>NUCLEOTIDE SEQUENCE [LARGE SCALE GENOMIC DNA]</scope>
    <source>
        <strain evidence="10">SB210</strain>
    </source>
</reference>
<dbReference type="PIRSF" id="PIRSF005586">
    <property type="entry name" value="RNApol_RpoM"/>
    <property type="match status" value="1"/>
</dbReference>
<feature type="binding site" evidence="5">
    <location>
        <position position="69"/>
    </location>
    <ligand>
        <name>Zn(2+)</name>
        <dbReference type="ChEBI" id="CHEBI:29105"/>
        <label>2</label>
    </ligand>
</feature>
<comment type="function">
    <text evidence="4">DNA-dependent RNA polymerase catalyzes the transcription of DNA into RNA using the four ribonucleoside triphosphates as substrates.</text>
</comment>
<evidence type="ECO:0000256" key="6">
    <source>
        <dbReference type="PIRSR" id="PIRSR005586-2"/>
    </source>
</evidence>
<dbReference type="Proteomes" id="UP000009168">
    <property type="component" value="Unassembled WGS sequence"/>
</dbReference>
<proteinExistence type="inferred from homology"/>
<evidence type="ECO:0000256" key="7">
    <source>
        <dbReference type="RuleBase" id="RU003474"/>
    </source>
</evidence>
<protein>
    <recommendedName>
        <fullName evidence="4">DNA-directed RNA polymerase subunit</fullName>
    </recommendedName>
</protein>
<dbReference type="SUPFAM" id="SSF57783">
    <property type="entry name" value="Zinc beta-ribbon"/>
    <property type="match status" value="1"/>
</dbReference>
<dbReference type="GO" id="GO:0008270">
    <property type="term" value="F:zinc ion binding"/>
    <property type="evidence" value="ECO:0007669"/>
    <property type="project" value="UniProtKB-KW"/>
</dbReference>
<evidence type="ECO:0000256" key="2">
    <source>
        <dbReference type="ARBA" id="ARBA00022771"/>
    </source>
</evidence>
<dbReference type="eggNOG" id="KOG2906">
    <property type="taxonomic scope" value="Eukaryota"/>
</dbReference>
<feature type="domain" description="TFIIS-type" evidence="8">
    <location>
        <begin position="65"/>
        <end position="105"/>
    </location>
</feature>
<dbReference type="PROSITE" id="PS51133">
    <property type="entry name" value="ZF_TFIIS_2"/>
    <property type="match status" value="1"/>
</dbReference>
<dbReference type="STRING" id="312017.I7LWX6"/>
<dbReference type="OrthoDB" id="282152at2759"/>
<feature type="binding site" evidence="5">
    <location>
        <position position="72"/>
    </location>
    <ligand>
        <name>Zn(2+)</name>
        <dbReference type="ChEBI" id="CHEBI:29105"/>
        <label>2</label>
    </ligand>
</feature>
<dbReference type="RefSeq" id="XP_001023287.1">
    <property type="nucleotide sequence ID" value="XM_001023287.1"/>
</dbReference>
<evidence type="ECO:0000313" key="9">
    <source>
        <dbReference type="EMBL" id="EAS03042.1"/>
    </source>
</evidence>
<feature type="binding site" evidence="5">
    <location>
        <position position="100"/>
    </location>
    <ligand>
        <name>Zn(2+)</name>
        <dbReference type="ChEBI" id="CHEBI:29105"/>
        <label>2</label>
    </ligand>
</feature>
<feature type="binding site" evidence="5">
    <location>
        <position position="97"/>
    </location>
    <ligand>
        <name>Zn(2+)</name>
        <dbReference type="ChEBI" id="CHEBI:29105"/>
        <label>2</label>
    </ligand>
</feature>
<accession>I7LWX6</accession>
<keyword evidence="1 5" id="KW-0479">Metal-binding</keyword>
<gene>
    <name evidence="9" type="ORF">TTHERM_00444250</name>
</gene>
<keyword evidence="4 7" id="KW-0240">DNA-directed RNA polymerase</keyword>
<dbReference type="InParanoid" id="I7LWX6"/>
<dbReference type="SMART" id="SM00440">
    <property type="entry name" value="ZnF_C2C2"/>
    <property type="match status" value="1"/>
</dbReference>
<dbReference type="InterPro" id="IPR001222">
    <property type="entry name" value="Znf_TFIIS"/>
</dbReference>
<dbReference type="GO" id="GO:0006386">
    <property type="term" value="P:termination of RNA polymerase III transcription"/>
    <property type="evidence" value="ECO:0007669"/>
    <property type="project" value="TreeGrafter"/>
</dbReference>
<dbReference type="GeneID" id="7826922"/>
<keyword evidence="4 7" id="KW-0804">Transcription</keyword>